<proteinExistence type="inferred from homology"/>
<dbReference type="FunFam" id="3.30.200.20:FF:000172">
    <property type="entry name" value="cyclin-dependent kinase G-2 isoform X1"/>
    <property type="match status" value="1"/>
</dbReference>
<feature type="region of interest" description="Disordered" evidence="8">
    <location>
        <begin position="1"/>
        <end position="258"/>
    </location>
</feature>
<keyword evidence="11" id="KW-1185">Reference proteome</keyword>
<dbReference type="GO" id="GO:0005524">
    <property type="term" value="F:ATP binding"/>
    <property type="evidence" value="ECO:0007669"/>
    <property type="project" value="UniProtKB-KW"/>
</dbReference>
<keyword evidence="2" id="KW-0723">Serine/threonine-protein kinase</keyword>
<organism evidence="10 11">
    <name type="scientific">Chlamydomonas eustigma</name>
    <dbReference type="NCBI Taxonomy" id="1157962"/>
    <lineage>
        <taxon>Eukaryota</taxon>
        <taxon>Viridiplantae</taxon>
        <taxon>Chlorophyta</taxon>
        <taxon>core chlorophytes</taxon>
        <taxon>Chlorophyceae</taxon>
        <taxon>CS clade</taxon>
        <taxon>Chlamydomonadales</taxon>
        <taxon>Chlamydomonadaceae</taxon>
        <taxon>Chlamydomonas</taxon>
    </lineage>
</organism>
<dbReference type="Pfam" id="PF00069">
    <property type="entry name" value="Pkinase"/>
    <property type="match status" value="1"/>
</dbReference>
<keyword evidence="7" id="KW-0067">ATP-binding</keyword>
<evidence type="ECO:0000259" key="9">
    <source>
        <dbReference type="PROSITE" id="PS50011"/>
    </source>
</evidence>
<dbReference type="PANTHER" id="PTHR24056:SF107">
    <property type="entry name" value="CYCLIN-DEPENDENT KINASE 11A-RELATED"/>
    <property type="match status" value="1"/>
</dbReference>
<dbReference type="EMBL" id="BEGY01000054">
    <property type="protein sequence ID" value="GAX80600.1"/>
    <property type="molecule type" value="Genomic_DNA"/>
</dbReference>
<dbReference type="GO" id="GO:0080090">
    <property type="term" value="P:regulation of primary metabolic process"/>
    <property type="evidence" value="ECO:0007669"/>
    <property type="project" value="UniProtKB-ARBA"/>
</dbReference>
<evidence type="ECO:0000256" key="7">
    <source>
        <dbReference type="ARBA" id="ARBA00022840"/>
    </source>
</evidence>
<dbReference type="PROSITE" id="PS50011">
    <property type="entry name" value="PROTEIN_KINASE_DOM"/>
    <property type="match status" value="1"/>
</dbReference>
<keyword evidence="4" id="KW-0808">Transferase</keyword>
<feature type="compositionally biased region" description="Gly residues" evidence="8">
    <location>
        <begin position="378"/>
        <end position="387"/>
    </location>
</feature>
<dbReference type="InterPro" id="IPR000719">
    <property type="entry name" value="Prot_kinase_dom"/>
</dbReference>
<dbReference type="AlphaFoldDB" id="A0A250XCW3"/>
<dbReference type="Gene3D" id="1.10.510.10">
    <property type="entry name" value="Transferase(Phosphotransferase) domain 1"/>
    <property type="match status" value="1"/>
</dbReference>
<dbReference type="PANTHER" id="PTHR24056">
    <property type="entry name" value="CELL DIVISION PROTEIN KINASE"/>
    <property type="match status" value="1"/>
</dbReference>
<accession>A0A250XCW3</accession>
<name>A0A250XCW3_9CHLO</name>
<evidence type="ECO:0000313" key="11">
    <source>
        <dbReference type="Proteomes" id="UP000232323"/>
    </source>
</evidence>
<keyword evidence="3" id="KW-0597">Phosphoprotein</keyword>
<evidence type="ECO:0000256" key="4">
    <source>
        <dbReference type="ARBA" id="ARBA00022679"/>
    </source>
</evidence>
<comment type="similarity">
    <text evidence="1">Belongs to the protein kinase superfamily. CMGC Ser/Thr protein kinase family. CDC2/CDKX subfamily.</text>
</comment>
<reference evidence="10 11" key="1">
    <citation type="submission" date="2017-08" db="EMBL/GenBank/DDBJ databases">
        <title>Acidophilic green algal genome provides insights into adaptation to an acidic environment.</title>
        <authorList>
            <person name="Hirooka S."/>
            <person name="Hirose Y."/>
            <person name="Kanesaki Y."/>
            <person name="Higuchi S."/>
            <person name="Fujiwara T."/>
            <person name="Onuma R."/>
            <person name="Era A."/>
            <person name="Ohbayashi R."/>
            <person name="Uzuka A."/>
            <person name="Nozaki H."/>
            <person name="Yoshikawa H."/>
            <person name="Miyagishima S.Y."/>
        </authorList>
    </citation>
    <scope>NUCLEOTIDE SEQUENCE [LARGE SCALE GENOMIC DNA]</scope>
    <source>
        <strain evidence="10 11">NIES-2499</strain>
    </source>
</reference>
<evidence type="ECO:0000313" key="10">
    <source>
        <dbReference type="EMBL" id="GAX80600.1"/>
    </source>
</evidence>
<evidence type="ECO:0000256" key="5">
    <source>
        <dbReference type="ARBA" id="ARBA00022741"/>
    </source>
</evidence>
<protein>
    <recommendedName>
        <fullName evidence="9">Protein kinase domain-containing protein</fullName>
    </recommendedName>
</protein>
<evidence type="ECO:0000256" key="8">
    <source>
        <dbReference type="SAM" id="MobiDB-lite"/>
    </source>
</evidence>
<feature type="region of interest" description="Disordered" evidence="8">
    <location>
        <begin position="275"/>
        <end position="407"/>
    </location>
</feature>
<dbReference type="InterPro" id="IPR011009">
    <property type="entry name" value="Kinase-like_dom_sf"/>
</dbReference>
<keyword evidence="5" id="KW-0547">Nucleotide-binding</keyword>
<dbReference type="InterPro" id="IPR050108">
    <property type="entry name" value="CDK"/>
</dbReference>
<dbReference type="GO" id="GO:0010556">
    <property type="term" value="P:regulation of macromolecule biosynthetic process"/>
    <property type="evidence" value="ECO:0007669"/>
    <property type="project" value="UniProtKB-ARBA"/>
</dbReference>
<dbReference type="OrthoDB" id="1732493at2759"/>
<dbReference type="GO" id="GO:0004674">
    <property type="term" value="F:protein serine/threonine kinase activity"/>
    <property type="evidence" value="ECO:0007669"/>
    <property type="project" value="UniProtKB-KW"/>
</dbReference>
<dbReference type="GO" id="GO:0007346">
    <property type="term" value="P:regulation of mitotic cell cycle"/>
    <property type="evidence" value="ECO:0007669"/>
    <property type="project" value="TreeGrafter"/>
</dbReference>
<evidence type="ECO:0000256" key="6">
    <source>
        <dbReference type="ARBA" id="ARBA00022777"/>
    </source>
</evidence>
<feature type="compositionally biased region" description="Acidic residues" evidence="8">
    <location>
        <begin position="197"/>
        <end position="217"/>
    </location>
</feature>
<feature type="compositionally biased region" description="Polar residues" evidence="8">
    <location>
        <begin position="1"/>
        <end position="13"/>
    </location>
</feature>
<dbReference type="CDD" id="cd07843">
    <property type="entry name" value="STKc_CDC2L1"/>
    <property type="match status" value="1"/>
</dbReference>
<dbReference type="Gene3D" id="3.30.200.20">
    <property type="entry name" value="Phosphorylase Kinase, domain 1"/>
    <property type="match status" value="1"/>
</dbReference>
<gene>
    <name evidence="10" type="ORF">CEUSTIGMA_g8035.t1</name>
</gene>
<evidence type="ECO:0000256" key="2">
    <source>
        <dbReference type="ARBA" id="ARBA00022527"/>
    </source>
</evidence>
<dbReference type="SUPFAM" id="SSF56112">
    <property type="entry name" value="Protein kinase-like (PK-like)"/>
    <property type="match status" value="1"/>
</dbReference>
<dbReference type="SMART" id="SM00220">
    <property type="entry name" value="S_TKc"/>
    <property type="match status" value="1"/>
</dbReference>
<comment type="caution">
    <text evidence="10">The sequence shown here is derived from an EMBL/GenBank/DDBJ whole genome shotgun (WGS) entry which is preliminary data.</text>
</comment>
<sequence>MPLPVENSSQVASRRSETSNRDDRSQGRGYREEPRDARQDIEQARRRAENNPPPPSYHSSREGARGRQNNDRPSSRGGGRLDKPDYGRDDRLDRDRHLDPRENSRPDPRSKTFPDRETSLSRGLSPSKRPEQLNGGQASNGGALSRTPPPQPRPSAPMNFLVAELRKAGQSLLSGRPQPQAKRTPPRTAPSASRSPEDDDDGMEAGEIPADEDEDGSLQDSEAPGSESERKRRMSLQEVGGPASKAPRRSTVQDGPKTMLNRVFEDVASFKQQLAEMDVDPEAPALIKSSPSASGEDDEEDLLAAKLRQQREAALQELAGRAGNSSEDEEDVEDDSGKQSRVMSRWLVDNDNGMENQEDDKRDGDNAEEGGVAPEPGLGPGSSGGGFDSEEDDMESMPPSPRTSLNRTYNMLQECRSVDEFEKISRISEGTYGVVYKAREKSTGRLVALKRIKMEKEKDGFPVTSIREINVLLNFHHPNMVHVSEIVISYKNPDHIFMVMDLMDHDLKGLMEPSKGRLSRPFSIAEVKCLMLQLLRGVEFMHSNWVLHRDLKPANILYSCKGELKICDFGLARQYGSPLKPYTHMVVTLWYRCPELLFGTKTYSTAVDVWSVGCIMGELLMGSPICPGQSELDQLEKIVALLGTPTDEQWPGLKSLPNFGKVVLKQLPSQLRNKFQNSFGGAVITEAGFDLLSQLLAWDPERRITAEAALKHKWFAEAPLPQKQELMPTFATK</sequence>
<dbReference type="InterPro" id="IPR045267">
    <property type="entry name" value="CDK11/PITSLRE_STKc"/>
</dbReference>
<evidence type="ECO:0000256" key="1">
    <source>
        <dbReference type="ARBA" id="ARBA00006485"/>
    </source>
</evidence>
<dbReference type="Proteomes" id="UP000232323">
    <property type="component" value="Unassembled WGS sequence"/>
</dbReference>
<dbReference type="PROSITE" id="PS00108">
    <property type="entry name" value="PROTEIN_KINASE_ST"/>
    <property type="match status" value="1"/>
</dbReference>
<keyword evidence="6" id="KW-0418">Kinase</keyword>
<evidence type="ECO:0000256" key="3">
    <source>
        <dbReference type="ARBA" id="ARBA00022553"/>
    </source>
</evidence>
<dbReference type="InterPro" id="IPR008271">
    <property type="entry name" value="Ser/Thr_kinase_AS"/>
</dbReference>
<dbReference type="GO" id="GO:0005634">
    <property type="term" value="C:nucleus"/>
    <property type="evidence" value="ECO:0007669"/>
    <property type="project" value="UniProtKB-ARBA"/>
</dbReference>
<dbReference type="STRING" id="1157962.A0A250XCW3"/>
<dbReference type="FunFam" id="1.10.510.10:FF:000211">
    <property type="entry name" value="Cyclin-dependent kinase G-2"/>
    <property type="match status" value="1"/>
</dbReference>
<feature type="compositionally biased region" description="Basic and acidic residues" evidence="8">
    <location>
        <begin position="59"/>
        <end position="119"/>
    </location>
</feature>
<feature type="compositionally biased region" description="Basic and acidic residues" evidence="8">
    <location>
        <begin position="14"/>
        <end position="49"/>
    </location>
</feature>
<feature type="domain" description="Protein kinase" evidence="9">
    <location>
        <begin position="421"/>
        <end position="715"/>
    </location>
</feature>